<dbReference type="EMBL" id="JAAGOA010000010">
    <property type="protein sequence ID" value="NEE01509.1"/>
    <property type="molecule type" value="Genomic_DNA"/>
</dbReference>
<dbReference type="HAMAP" id="MF_00265">
    <property type="entry name" value="VapC_Nob1"/>
    <property type="match status" value="1"/>
</dbReference>
<dbReference type="EC" id="3.1.-.-" evidence="6"/>
<dbReference type="Pfam" id="PF01850">
    <property type="entry name" value="PIN"/>
    <property type="match status" value="1"/>
</dbReference>
<dbReference type="Gene3D" id="3.40.50.1010">
    <property type="entry name" value="5'-nuclease"/>
    <property type="match status" value="1"/>
</dbReference>
<evidence type="ECO:0000256" key="4">
    <source>
        <dbReference type="ARBA" id="ARBA00022801"/>
    </source>
</evidence>
<proteinExistence type="inferred from homology"/>
<evidence type="ECO:0000313" key="8">
    <source>
        <dbReference type="EMBL" id="NEE01509.1"/>
    </source>
</evidence>
<keyword evidence="9" id="KW-1185">Reference proteome</keyword>
<comment type="similarity">
    <text evidence="6">Belongs to the PINc/VapC protein family.</text>
</comment>
<evidence type="ECO:0000313" key="9">
    <source>
        <dbReference type="Proteomes" id="UP000475214"/>
    </source>
</evidence>
<evidence type="ECO:0000256" key="5">
    <source>
        <dbReference type="ARBA" id="ARBA00022842"/>
    </source>
</evidence>
<dbReference type="InterPro" id="IPR039018">
    <property type="entry name" value="VapC20-like"/>
</dbReference>
<keyword evidence="6" id="KW-0800">Toxin</keyword>
<gene>
    <name evidence="6" type="primary">vapC</name>
    <name evidence="8" type="ORF">G1H10_15155</name>
</gene>
<keyword evidence="1 6" id="KW-1277">Toxin-antitoxin system</keyword>
<dbReference type="GO" id="GO:0016075">
    <property type="term" value="P:rRNA catabolic process"/>
    <property type="evidence" value="ECO:0007669"/>
    <property type="project" value="TreeGrafter"/>
</dbReference>
<comment type="function">
    <text evidence="6">Toxic component of a toxin-antitoxin (TA) system. An RNase.</text>
</comment>
<comment type="cofactor">
    <cofactor evidence="6">
        <name>Mg(2+)</name>
        <dbReference type="ChEBI" id="CHEBI:18420"/>
    </cofactor>
</comment>
<sequence length="139" mass="15322">MIVCDTGPLVAAALSKDPDHHRCVELFTGLHLAQREMIIPSPVIAEVGYLLATKASPHVEAGFLESLANEDFHVEELKVSDYSRMAELVEQYADLPLGTTDAAVLTVTERLNIQELATLDLRHFNVVRPKHVKALTLLP</sequence>
<feature type="binding site" evidence="6">
    <location>
        <position position="5"/>
    </location>
    <ligand>
        <name>Mg(2+)</name>
        <dbReference type="ChEBI" id="CHEBI:18420"/>
    </ligand>
</feature>
<dbReference type="GO" id="GO:0016787">
    <property type="term" value="F:hydrolase activity"/>
    <property type="evidence" value="ECO:0007669"/>
    <property type="project" value="UniProtKB-KW"/>
</dbReference>
<dbReference type="GO" id="GO:0090729">
    <property type="term" value="F:toxin activity"/>
    <property type="evidence" value="ECO:0007669"/>
    <property type="project" value="UniProtKB-KW"/>
</dbReference>
<dbReference type="Proteomes" id="UP000475214">
    <property type="component" value="Unassembled WGS sequence"/>
</dbReference>
<dbReference type="PANTHER" id="PTHR42188:SF1">
    <property type="entry name" value="23S RRNA-SPECIFIC ENDONUCLEASE VAPC20"/>
    <property type="match status" value="1"/>
</dbReference>
<accession>A0A6L9S8W5</accession>
<organism evidence="8 9">
    <name type="scientific">Phytoactinopolyspora halotolerans</name>
    <dbReference type="NCBI Taxonomy" id="1981512"/>
    <lineage>
        <taxon>Bacteria</taxon>
        <taxon>Bacillati</taxon>
        <taxon>Actinomycetota</taxon>
        <taxon>Actinomycetes</taxon>
        <taxon>Jiangellales</taxon>
        <taxon>Jiangellaceae</taxon>
        <taxon>Phytoactinopolyspora</taxon>
    </lineage>
</organism>
<evidence type="ECO:0000256" key="6">
    <source>
        <dbReference type="HAMAP-Rule" id="MF_00265"/>
    </source>
</evidence>
<dbReference type="InterPro" id="IPR029060">
    <property type="entry name" value="PIN-like_dom_sf"/>
</dbReference>
<dbReference type="AlphaFoldDB" id="A0A6L9S8W5"/>
<keyword evidence="2 6" id="KW-0540">Nuclease</keyword>
<feature type="domain" description="PIN" evidence="7">
    <location>
        <begin position="2"/>
        <end position="124"/>
    </location>
</feature>
<name>A0A6L9S8W5_9ACTN</name>
<protein>
    <recommendedName>
        <fullName evidence="6">Ribonuclease VapC</fullName>
        <shortName evidence="6">RNase VapC</shortName>
        <ecNumber evidence="6">3.1.-.-</ecNumber>
    </recommendedName>
    <alternativeName>
        <fullName evidence="6">Toxin VapC</fullName>
    </alternativeName>
</protein>
<dbReference type="SUPFAM" id="SSF88723">
    <property type="entry name" value="PIN domain-like"/>
    <property type="match status" value="1"/>
</dbReference>
<evidence type="ECO:0000256" key="2">
    <source>
        <dbReference type="ARBA" id="ARBA00022722"/>
    </source>
</evidence>
<evidence type="ECO:0000256" key="1">
    <source>
        <dbReference type="ARBA" id="ARBA00022649"/>
    </source>
</evidence>
<evidence type="ECO:0000259" key="7">
    <source>
        <dbReference type="Pfam" id="PF01850"/>
    </source>
</evidence>
<reference evidence="8 9" key="1">
    <citation type="submission" date="2020-02" db="EMBL/GenBank/DDBJ databases">
        <authorList>
            <person name="Li X.-J."/>
            <person name="Han X.-M."/>
        </authorList>
    </citation>
    <scope>NUCLEOTIDE SEQUENCE [LARGE SCALE GENOMIC DNA]</scope>
    <source>
        <strain evidence="8 9">CCTCC AB 2017055</strain>
    </source>
</reference>
<keyword evidence="5 6" id="KW-0460">Magnesium</keyword>
<dbReference type="InterPro" id="IPR022907">
    <property type="entry name" value="VapC_family"/>
</dbReference>
<dbReference type="GO" id="GO:0004521">
    <property type="term" value="F:RNA endonuclease activity"/>
    <property type="evidence" value="ECO:0007669"/>
    <property type="project" value="InterPro"/>
</dbReference>
<dbReference type="InterPro" id="IPR002716">
    <property type="entry name" value="PIN_dom"/>
</dbReference>
<dbReference type="PANTHER" id="PTHR42188">
    <property type="entry name" value="23S RRNA-SPECIFIC ENDONUCLEASE VAPC20"/>
    <property type="match status" value="1"/>
</dbReference>
<feature type="binding site" evidence="6">
    <location>
        <position position="101"/>
    </location>
    <ligand>
        <name>Mg(2+)</name>
        <dbReference type="ChEBI" id="CHEBI:18420"/>
    </ligand>
</feature>
<keyword evidence="3 6" id="KW-0479">Metal-binding</keyword>
<evidence type="ECO:0000256" key="3">
    <source>
        <dbReference type="ARBA" id="ARBA00022723"/>
    </source>
</evidence>
<keyword evidence="4 6" id="KW-0378">Hydrolase</keyword>
<dbReference type="GO" id="GO:0000287">
    <property type="term" value="F:magnesium ion binding"/>
    <property type="evidence" value="ECO:0007669"/>
    <property type="project" value="UniProtKB-UniRule"/>
</dbReference>
<comment type="caution">
    <text evidence="8">The sequence shown here is derived from an EMBL/GenBank/DDBJ whole genome shotgun (WGS) entry which is preliminary data.</text>
</comment>